<keyword evidence="4" id="KW-0472">Membrane</keyword>
<accession>A0ABT6CCC1</accession>
<evidence type="ECO:0000256" key="4">
    <source>
        <dbReference type="SAM" id="Phobius"/>
    </source>
</evidence>
<dbReference type="Pfam" id="PF10099">
    <property type="entry name" value="RskA_C"/>
    <property type="match status" value="1"/>
</dbReference>
<comment type="caution">
    <text evidence="6">The sequence shown here is derived from an EMBL/GenBank/DDBJ whole genome shotgun (WGS) entry which is preliminary data.</text>
</comment>
<evidence type="ECO:0000259" key="5">
    <source>
        <dbReference type="Pfam" id="PF10099"/>
    </source>
</evidence>
<evidence type="ECO:0000256" key="1">
    <source>
        <dbReference type="ARBA" id="ARBA00023015"/>
    </source>
</evidence>
<feature type="compositionally biased region" description="Low complexity" evidence="3">
    <location>
        <begin position="94"/>
        <end position="109"/>
    </location>
</feature>
<keyword evidence="4" id="KW-0812">Transmembrane</keyword>
<feature type="region of interest" description="Disordered" evidence="3">
    <location>
        <begin position="74"/>
        <end position="109"/>
    </location>
</feature>
<protein>
    <submittedName>
        <fullName evidence="6">Anti-sigma factor</fullName>
    </submittedName>
</protein>
<sequence length="253" mass="26394">MTHPTDDELVDVALGFGPTDPQVAAHLRTCARCQESVEELRQVRSRISEEGLGTVWLDPPRDLWPDIEQAIDAAPAASASADDSEPAPAGGPGATAADEPAATRAPSARPTFSRRWAAIGLAAVVLVGAVVGWGAWSRSQDNGGTVLASATLGQLQADAQGGTAQLVRSGGAVSLRVDANEPQPGQGYLEVWLINTDGTRMISLGVLRGRGSVEFPVTQAVIDAGYTTVDVSHEQFDDKPAHSGDSLVRGRLQ</sequence>
<gene>
    <name evidence="6" type="ORF">P4R38_18055</name>
</gene>
<reference evidence="6 7" key="1">
    <citation type="submission" date="2023-03" db="EMBL/GenBank/DDBJ databases">
        <title>YIM 133296 draft genome.</title>
        <authorList>
            <person name="Xiong L."/>
        </authorList>
    </citation>
    <scope>NUCLEOTIDE SEQUENCE [LARGE SCALE GENOMIC DNA]</scope>
    <source>
        <strain evidence="6 7">YIM 133296</strain>
    </source>
</reference>
<dbReference type="Proteomes" id="UP001528912">
    <property type="component" value="Unassembled WGS sequence"/>
</dbReference>
<dbReference type="Gene3D" id="1.10.10.1320">
    <property type="entry name" value="Anti-sigma factor, zinc-finger domain"/>
    <property type="match status" value="1"/>
</dbReference>
<keyword evidence="7" id="KW-1185">Reference proteome</keyword>
<evidence type="ECO:0000256" key="3">
    <source>
        <dbReference type="SAM" id="MobiDB-lite"/>
    </source>
</evidence>
<evidence type="ECO:0000313" key="7">
    <source>
        <dbReference type="Proteomes" id="UP001528912"/>
    </source>
</evidence>
<evidence type="ECO:0000256" key="2">
    <source>
        <dbReference type="ARBA" id="ARBA00023163"/>
    </source>
</evidence>
<organism evidence="6 7">
    <name type="scientific">Luteipulveratus flavus</name>
    <dbReference type="NCBI Taxonomy" id="3031728"/>
    <lineage>
        <taxon>Bacteria</taxon>
        <taxon>Bacillati</taxon>
        <taxon>Actinomycetota</taxon>
        <taxon>Actinomycetes</taxon>
        <taxon>Micrococcales</taxon>
        <taxon>Dermacoccaceae</taxon>
        <taxon>Luteipulveratus</taxon>
    </lineage>
</organism>
<keyword evidence="1" id="KW-0805">Transcription regulation</keyword>
<keyword evidence="4" id="KW-1133">Transmembrane helix</keyword>
<name>A0ABT6CCC1_9MICO</name>
<dbReference type="EMBL" id="JAROAV010000050">
    <property type="protein sequence ID" value="MDF8266158.1"/>
    <property type="molecule type" value="Genomic_DNA"/>
</dbReference>
<proteinExistence type="predicted"/>
<feature type="domain" description="Anti-sigma K factor RskA C-terminal" evidence="5">
    <location>
        <begin position="121"/>
        <end position="244"/>
    </location>
</feature>
<evidence type="ECO:0000313" key="6">
    <source>
        <dbReference type="EMBL" id="MDF8266158.1"/>
    </source>
</evidence>
<keyword evidence="2" id="KW-0804">Transcription</keyword>
<feature type="transmembrane region" description="Helical" evidence="4">
    <location>
        <begin position="116"/>
        <end position="136"/>
    </location>
</feature>
<dbReference type="InterPro" id="IPR041916">
    <property type="entry name" value="Anti_sigma_zinc_sf"/>
</dbReference>
<dbReference type="InterPro" id="IPR018764">
    <property type="entry name" value="RskA_C"/>
</dbReference>
<dbReference type="RefSeq" id="WP_277193383.1">
    <property type="nucleotide sequence ID" value="NZ_JAROAV010000050.1"/>
</dbReference>